<gene>
    <name evidence="2" type="ORF">B0I33_10999</name>
</gene>
<keyword evidence="2" id="KW-0808">Transferase</keyword>
<evidence type="ECO:0000256" key="1">
    <source>
        <dbReference type="ARBA" id="ARBA00006479"/>
    </source>
</evidence>
<dbReference type="InterPro" id="IPR036388">
    <property type="entry name" value="WH-like_DNA-bd_sf"/>
</dbReference>
<evidence type="ECO:0000313" key="3">
    <source>
        <dbReference type="Proteomes" id="UP000238362"/>
    </source>
</evidence>
<dbReference type="AlphaFoldDB" id="A0A2T0LQ06"/>
<dbReference type="Proteomes" id="UP000238362">
    <property type="component" value="Unassembled WGS sequence"/>
</dbReference>
<proteinExistence type="inferred from homology"/>
<evidence type="ECO:0000313" key="2">
    <source>
        <dbReference type="EMBL" id="PRX45436.1"/>
    </source>
</evidence>
<keyword evidence="2" id="KW-0418">Kinase</keyword>
<dbReference type="SUPFAM" id="SSF46785">
    <property type="entry name" value="Winged helix' DNA-binding domain"/>
    <property type="match status" value="1"/>
</dbReference>
<comment type="caution">
    <text evidence="2">The sequence shown here is derived from an EMBL/GenBank/DDBJ whole genome shotgun (WGS) entry which is preliminary data.</text>
</comment>
<dbReference type="PANTHER" id="PTHR18964">
    <property type="entry name" value="ROK (REPRESSOR, ORF, KINASE) FAMILY"/>
    <property type="match status" value="1"/>
</dbReference>
<dbReference type="Gene3D" id="3.30.420.40">
    <property type="match status" value="2"/>
</dbReference>
<dbReference type="InterPro" id="IPR043129">
    <property type="entry name" value="ATPase_NBD"/>
</dbReference>
<dbReference type="Gene3D" id="1.10.10.10">
    <property type="entry name" value="Winged helix-like DNA-binding domain superfamily/Winged helix DNA-binding domain"/>
    <property type="match status" value="1"/>
</dbReference>
<dbReference type="RefSeq" id="WP_245900912.1">
    <property type="nucleotide sequence ID" value="NZ_PVNH01000009.1"/>
</dbReference>
<accession>A0A2T0LQ06</accession>
<dbReference type="InterPro" id="IPR036390">
    <property type="entry name" value="WH_DNA-bd_sf"/>
</dbReference>
<dbReference type="EMBL" id="PVNH01000009">
    <property type="protein sequence ID" value="PRX45436.1"/>
    <property type="molecule type" value="Genomic_DNA"/>
</dbReference>
<dbReference type="Pfam" id="PF00480">
    <property type="entry name" value="ROK"/>
    <property type="match status" value="1"/>
</dbReference>
<protein>
    <submittedName>
        <fullName evidence="2">Putative NBD/HSP70 family sugar kinase</fullName>
    </submittedName>
</protein>
<organism evidence="2 3">
    <name type="scientific">Prauserella shujinwangii</name>
    <dbReference type="NCBI Taxonomy" id="1453103"/>
    <lineage>
        <taxon>Bacteria</taxon>
        <taxon>Bacillati</taxon>
        <taxon>Actinomycetota</taxon>
        <taxon>Actinomycetes</taxon>
        <taxon>Pseudonocardiales</taxon>
        <taxon>Pseudonocardiaceae</taxon>
        <taxon>Prauserella</taxon>
    </lineage>
</organism>
<dbReference type="InterPro" id="IPR000600">
    <property type="entry name" value="ROK"/>
</dbReference>
<dbReference type="PANTHER" id="PTHR18964:SF149">
    <property type="entry name" value="BIFUNCTIONAL UDP-N-ACETYLGLUCOSAMINE 2-EPIMERASE_N-ACETYLMANNOSAMINE KINASE"/>
    <property type="match status" value="1"/>
</dbReference>
<name>A0A2T0LQ06_9PSEU</name>
<comment type="similarity">
    <text evidence="1">Belongs to the ROK (NagC/XylR) family.</text>
</comment>
<keyword evidence="3" id="KW-1185">Reference proteome</keyword>
<dbReference type="SUPFAM" id="SSF53067">
    <property type="entry name" value="Actin-like ATPase domain"/>
    <property type="match status" value="2"/>
</dbReference>
<reference evidence="2 3" key="1">
    <citation type="submission" date="2018-03" db="EMBL/GenBank/DDBJ databases">
        <title>Genomic Encyclopedia of Type Strains, Phase III (KMG-III): the genomes of soil and plant-associated and newly described type strains.</title>
        <authorList>
            <person name="Whitman W."/>
        </authorList>
    </citation>
    <scope>NUCLEOTIDE SEQUENCE [LARGE SCALE GENOMIC DNA]</scope>
    <source>
        <strain evidence="2 3">CGMCC 4.7125</strain>
    </source>
</reference>
<dbReference type="GO" id="GO:0016301">
    <property type="term" value="F:kinase activity"/>
    <property type="evidence" value="ECO:0007669"/>
    <property type="project" value="UniProtKB-KW"/>
</dbReference>
<sequence>MSGAGGRTVRQHNLALLMGLICESAPVTRVELAERAGLTKVTVTNLVGELIDAGLVQDLGTTQRTGPGRPAGRVAPDPLGPVGIGLQLEVDHVAGCVVDLSGRVRRRELRRADLRRMSPAEAVRAARPVLRRLFDHATTAGQLVTGIALPVPALFGRDREGLPLVRAVPSLGWRDADLRGLLTGELDALGALGIDVRIGGPVAFAAGAECRDADVLYVGGEAEIGAVLVQDGVVRHRSAGSWGHVPVRARGRACPCGRTGCLEAYAGRAAMARAAGLAETALPRLLSGTEPFAERLAAGDRAAVRATTEVARLLADALAGPLAVLDPGAVVLGGRLAALGEPLLDPLGSRLAEQHTSPPLHVGTLGPEAALRGAASSVLADVVADPLGWSDRP</sequence>